<organism evidence="1 2">
    <name type="scientific">Lysinibacillus capsici</name>
    <dbReference type="NCBI Taxonomy" id="2115968"/>
    <lineage>
        <taxon>Bacteria</taxon>
        <taxon>Bacillati</taxon>
        <taxon>Bacillota</taxon>
        <taxon>Bacilli</taxon>
        <taxon>Bacillales</taxon>
        <taxon>Bacillaceae</taxon>
        <taxon>Lysinibacillus</taxon>
    </lineage>
</organism>
<gene>
    <name evidence="1" type="ORF">NCTC7582_00048</name>
</gene>
<dbReference type="EMBL" id="UAQE01000001">
    <property type="protein sequence ID" value="SPT95547.1"/>
    <property type="molecule type" value="Genomic_DNA"/>
</dbReference>
<dbReference type="RefSeq" id="WP_112116176.1">
    <property type="nucleotide sequence ID" value="NZ_UAQE01000001.1"/>
</dbReference>
<name>A0A2X0YJX8_9BACI</name>
<reference evidence="1 2" key="1">
    <citation type="submission" date="2018-06" db="EMBL/GenBank/DDBJ databases">
        <authorList>
            <consortium name="Pathogen Informatics"/>
            <person name="Doyle S."/>
        </authorList>
    </citation>
    <scope>NUCLEOTIDE SEQUENCE [LARGE SCALE GENOMIC DNA]</scope>
    <source>
        <strain evidence="1 2">NCTC7582</strain>
    </source>
</reference>
<dbReference type="Proteomes" id="UP000251431">
    <property type="component" value="Unassembled WGS sequence"/>
</dbReference>
<accession>A0A2X0YJX8</accession>
<evidence type="ECO:0000313" key="2">
    <source>
        <dbReference type="Proteomes" id="UP000251431"/>
    </source>
</evidence>
<protein>
    <submittedName>
        <fullName evidence="1">Uncharacterized protein</fullName>
    </submittedName>
</protein>
<dbReference type="AlphaFoldDB" id="A0A2X0YJX8"/>
<proteinExistence type="predicted"/>
<evidence type="ECO:0000313" key="1">
    <source>
        <dbReference type="EMBL" id="SPT95547.1"/>
    </source>
</evidence>
<sequence>MVTKIVIDRTLQFLKEMAQKAVVTIDGQDNAVSLHSQEIVKDTVKTYVYLENGHGHVSAAKLVDAQGIELDRYTTTIEPSEDGLMIVFTLSVTLKGELQV</sequence>